<accession>K3WTU1</accession>
<dbReference type="Pfam" id="PF00964">
    <property type="entry name" value="Elicitin"/>
    <property type="match status" value="1"/>
</dbReference>
<dbReference type="STRING" id="431595.K3WTU1"/>
<feature type="signal peptide" evidence="8">
    <location>
        <begin position="1"/>
        <end position="20"/>
    </location>
</feature>
<dbReference type="GO" id="GO:0052040">
    <property type="term" value="P:symbiont-mediated perturbation of host programmed cell death"/>
    <property type="evidence" value="ECO:0007669"/>
    <property type="project" value="UniProtKB-UniRule"/>
</dbReference>
<feature type="compositionally biased region" description="Pro residues" evidence="7">
    <location>
        <begin position="134"/>
        <end position="167"/>
    </location>
</feature>
<keyword evidence="5 6" id="KW-1015">Disulfide bond</keyword>
<dbReference type="SUPFAM" id="SSF48647">
    <property type="entry name" value="Fungal elicitin"/>
    <property type="match status" value="1"/>
</dbReference>
<dbReference type="InterPro" id="IPR002200">
    <property type="entry name" value="Elicitin"/>
</dbReference>
<evidence type="ECO:0000256" key="6">
    <source>
        <dbReference type="RuleBase" id="RU368111"/>
    </source>
</evidence>
<dbReference type="eggNOG" id="ENOG502T3W3">
    <property type="taxonomic scope" value="Eukaryota"/>
</dbReference>
<comment type="subcellular location">
    <subcellularLocation>
        <location evidence="1 6">Secreted</location>
    </subcellularLocation>
</comment>
<evidence type="ECO:0000256" key="5">
    <source>
        <dbReference type="ARBA" id="ARBA00023157"/>
    </source>
</evidence>
<name>K3WTU1_GLOUD</name>
<evidence type="ECO:0000256" key="8">
    <source>
        <dbReference type="SAM" id="SignalP"/>
    </source>
</evidence>
<comment type="similarity">
    <text evidence="2 6">Belongs to the elicitin family.</text>
</comment>
<dbReference type="GO" id="GO:0005576">
    <property type="term" value="C:extracellular region"/>
    <property type="evidence" value="ECO:0007669"/>
    <property type="project" value="UniProtKB-SubCell"/>
</dbReference>
<reference evidence="10" key="2">
    <citation type="submission" date="2010-04" db="EMBL/GenBank/DDBJ databases">
        <authorList>
            <person name="Buell R."/>
            <person name="Hamilton J."/>
            <person name="Hostetler J."/>
        </authorList>
    </citation>
    <scope>NUCLEOTIDE SEQUENCE [LARGE SCALE GENOMIC DNA]</scope>
    <source>
        <strain evidence="10">DAOM:BR144</strain>
    </source>
</reference>
<protein>
    <recommendedName>
        <fullName evidence="6">Elicitin</fullName>
    </recommendedName>
</protein>
<feature type="chain" id="PRO_5003872406" description="Elicitin" evidence="8">
    <location>
        <begin position="21"/>
        <end position="188"/>
    </location>
</feature>
<reference evidence="10" key="1">
    <citation type="journal article" date="2010" name="Genome Biol.">
        <title>Genome sequence of the necrotrophic plant pathogen Pythium ultimum reveals original pathogenicity mechanisms and effector repertoire.</title>
        <authorList>
            <person name="Levesque C.A."/>
            <person name="Brouwer H."/>
            <person name="Cano L."/>
            <person name="Hamilton J.P."/>
            <person name="Holt C."/>
            <person name="Huitema E."/>
            <person name="Raffaele S."/>
            <person name="Robideau G.P."/>
            <person name="Thines M."/>
            <person name="Win J."/>
            <person name="Zerillo M.M."/>
            <person name="Beakes G.W."/>
            <person name="Boore J.L."/>
            <person name="Busam D."/>
            <person name="Dumas B."/>
            <person name="Ferriera S."/>
            <person name="Fuerstenberg S.I."/>
            <person name="Gachon C.M."/>
            <person name="Gaulin E."/>
            <person name="Govers F."/>
            <person name="Grenville-Briggs L."/>
            <person name="Horner N."/>
            <person name="Hostetler J."/>
            <person name="Jiang R.H."/>
            <person name="Johnson J."/>
            <person name="Krajaejun T."/>
            <person name="Lin H."/>
            <person name="Meijer H.J."/>
            <person name="Moore B."/>
            <person name="Morris P."/>
            <person name="Phuntmart V."/>
            <person name="Puiu D."/>
            <person name="Shetty J."/>
            <person name="Stajich J.E."/>
            <person name="Tripathy S."/>
            <person name="Wawra S."/>
            <person name="van West P."/>
            <person name="Whitty B.R."/>
            <person name="Coutinho P.M."/>
            <person name="Henrissat B."/>
            <person name="Martin F."/>
            <person name="Thomas P.D."/>
            <person name="Tyler B.M."/>
            <person name="De Vries R.P."/>
            <person name="Kamoun S."/>
            <person name="Yandell M."/>
            <person name="Tisserat N."/>
            <person name="Buell C.R."/>
        </authorList>
    </citation>
    <scope>NUCLEOTIDE SEQUENCE</scope>
    <source>
        <strain evidence="10">DAOM:BR144</strain>
    </source>
</reference>
<dbReference type="Gene3D" id="1.10.239.10">
    <property type="entry name" value="Elicitin domain"/>
    <property type="match status" value="1"/>
</dbReference>
<proteinExistence type="inferred from homology"/>
<keyword evidence="10" id="KW-1185">Reference proteome</keyword>
<evidence type="ECO:0000256" key="7">
    <source>
        <dbReference type="SAM" id="MobiDB-lite"/>
    </source>
</evidence>
<dbReference type="InterPro" id="IPR036470">
    <property type="entry name" value="Elicitin_sf"/>
</dbReference>
<evidence type="ECO:0000313" key="10">
    <source>
        <dbReference type="Proteomes" id="UP000019132"/>
    </source>
</evidence>
<keyword evidence="3 6" id="KW-0964">Secreted</keyword>
<dbReference type="VEuPathDB" id="FungiDB:PYU1_G008371"/>
<dbReference type="AlphaFoldDB" id="K3WTU1"/>
<comment type="function">
    <text evidence="6">Induces local and distal defense responses (incompatible hypersensitive reaction) in plants from the solanaceae and cruciferae families. Elicits leaf necrosis and causes the accumulation of pathogenesis-related proteins. Might interact with the lipidic molecules of the plasma membrane.</text>
</comment>
<reference evidence="9" key="3">
    <citation type="submission" date="2015-02" db="UniProtKB">
        <authorList>
            <consortium name="EnsemblProtists"/>
        </authorList>
    </citation>
    <scope>IDENTIFICATION</scope>
    <source>
        <strain evidence="9">DAOM BR144</strain>
    </source>
</reference>
<dbReference type="HOGENOM" id="CLU_087770_5_0_1"/>
<dbReference type="EMBL" id="GL376613">
    <property type="status" value="NOT_ANNOTATED_CDS"/>
    <property type="molecule type" value="Genomic_DNA"/>
</dbReference>
<evidence type="ECO:0000256" key="4">
    <source>
        <dbReference type="ARBA" id="ARBA00022978"/>
    </source>
</evidence>
<evidence type="ECO:0000256" key="2">
    <source>
        <dbReference type="ARBA" id="ARBA00009544"/>
    </source>
</evidence>
<dbReference type="EnsemblProtists" id="PYU1_T008387">
    <property type="protein sequence ID" value="PYU1_T008387"/>
    <property type="gene ID" value="PYU1_G008371"/>
</dbReference>
<feature type="region of interest" description="Disordered" evidence="7">
    <location>
        <begin position="126"/>
        <end position="188"/>
    </location>
</feature>
<keyword evidence="8" id="KW-0732">Signal</keyword>
<dbReference type="InParanoid" id="K3WTU1"/>
<evidence type="ECO:0000256" key="1">
    <source>
        <dbReference type="ARBA" id="ARBA00004613"/>
    </source>
</evidence>
<evidence type="ECO:0000313" key="9">
    <source>
        <dbReference type="EnsemblProtists" id="PYU1_T008387"/>
    </source>
</evidence>
<evidence type="ECO:0000256" key="3">
    <source>
        <dbReference type="ARBA" id="ARBA00022525"/>
    </source>
</evidence>
<organism evidence="9 10">
    <name type="scientific">Globisporangium ultimum (strain ATCC 200006 / CBS 805.95 / DAOM BR144)</name>
    <name type="common">Pythium ultimum</name>
    <dbReference type="NCBI Taxonomy" id="431595"/>
    <lineage>
        <taxon>Eukaryota</taxon>
        <taxon>Sar</taxon>
        <taxon>Stramenopiles</taxon>
        <taxon>Oomycota</taxon>
        <taxon>Peronosporomycetes</taxon>
        <taxon>Pythiales</taxon>
        <taxon>Pythiaceae</taxon>
        <taxon>Globisporangium</taxon>
    </lineage>
</organism>
<sequence>MSPKWTLITLAVLAGAVTNAEDQCATASGEVTKLASTGLLGSGTSYAKCRAATNNSFGFVPISGTPGPELLATMCAVSECSLSMSELLAKSLTLTDCITVNSLTKNSINIYRFLRDYSTACSQFTPAPTQVTPAPTPATPTPTPATTPAIPAPAATPGPTPGTPDSPAPTVTSAPTASPEPTLPKPAC</sequence>
<keyword evidence="4 6" id="KW-0928">Hypersensitive response elicitation</keyword>
<dbReference type="Proteomes" id="UP000019132">
    <property type="component" value="Unassembled WGS sequence"/>
</dbReference>